<name>A0A9W6PMH5_9ACTN</name>
<gene>
    <name evidence="2" type="ORF">Kpho01_57670</name>
</gene>
<dbReference type="EMBL" id="BSRX01000042">
    <property type="protein sequence ID" value="GLW57756.1"/>
    <property type="molecule type" value="Genomic_DNA"/>
</dbReference>
<dbReference type="Proteomes" id="UP001165143">
    <property type="component" value="Unassembled WGS sequence"/>
</dbReference>
<dbReference type="AlphaFoldDB" id="A0A9W6PMH5"/>
<accession>A0A9W6PMH5</accession>
<evidence type="ECO:0000256" key="1">
    <source>
        <dbReference type="SAM" id="MobiDB-lite"/>
    </source>
</evidence>
<reference evidence="2" key="1">
    <citation type="submission" date="2023-02" db="EMBL/GenBank/DDBJ databases">
        <title>Kitasatospora phosalacinea NBRC 14362.</title>
        <authorList>
            <person name="Ichikawa N."/>
            <person name="Sato H."/>
            <person name="Tonouchi N."/>
        </authorList>
    </citation>
    <scope>NUCLEOTIDE SEQUENCE</scope>
    <source>
        <strain evidence="2">NBRC 14362</strain>
    </source>
</reference>
<proteinExistence type="predicted"/>
<organism evidence="2 3">
    <name type="scientific">Kitasatospora phosalacinea</name>
    <dbReference type="NCBI Taxonomy" id="2065"/>
    <lineage>
        <taxon>Bacteria</taxon>
        <taxon>Bacillati</taxon>
        <taxon>Actinomycetota</taxon>
        <taxon>Actinomycetes</taxon>
        <taxon>Kitasatosporales</taxon>
        <taxon>Streptomycetaceae</taxon>
        <taxon>Kitasatospora</taxon>
    </lineage>
</organism>
<evidence type="ECO:0000313" key="3">
    <source>
        <dbReference type="Proteomes" id="UP001165143"/>
    </source>
</evidence>
<feature type="region of interest" description="Disordered" evidence="1">
    <location>
        <begin position="66"/>
        <end position="92"/>
    </location>
</feature>
<evidence type="ECO:0000313" key="2">
    <source>
        <dbReference type="EMBL" id="GLW57756.1"/>
    </source>
</evidence>
<sequence length="92" mass="9880">MPAARAAQLFGRRRAGDWGETERSMAARLLVVGVLPSPGAKPCEVGSHDLDMTGESSVGLHKHQVRVSRTGAGGLNHRRRPRGSLHLSSKMD</sequence>
<protein>
    <submittedName>
        <fullName evidence="2">Uncharacterized protein</fullName>
    </submittedName>
</protein>
<comment type="caution">
    <text evidence="2">The sequence shown here is derived from an EMBL/GenBank/DDBJ whole genome shotgun (WGS) entry which is preliminary data.</text>
</comment>